<dbReference type="OrthoDB" id="9795729at2"/>
<dbReference type="PANTHER" id="PTHR38030">
    <property type="entry name" value="PROTOPORPHYRINOGEN IX DEHYDROGENASE [MENAQUINONE]"/>
    <property type="match status" value="1"/>
</dbReference>
<dbReference type="STRING" id="649638.Trad_1785"/>
<evidence type="ECO:0000313" key="3">
    <source>
        <dbReference type="Proteomes" id="UP000000379"/>
    </source>
</evidence>
<dbReference type="Gene3D" id="3.40.50.360">
    <property type="match status" value="1"/>
</dbReference>
<dbReference type="RefSeq" id="WP_013178270.1">
    <property type="nucleotide sequence ID" value="NC_014221.1"/>
</dbReference>
<keyword evidence="3" id="KW-1185">Reference proteome</keyword>
<dbReference type="PANTHER" id="PTHR38030:SF2">
    <property type="entry name" value="PROTOPORPHYRINOGEN IX DEHYDROGENASE [QUINONE]"/>
    <property type="match status" value="1"/>
</dbReference>
<sequence length="166" mass="17659">MKVLVVVASKHGSTQEIAEVVAEELALAGHTAEVKGAAGDVSVTPYDAVVLGSAIYMGAWLPEAKRFAEAQHEALSARPVWVFSSGPLGADPQPDNDPARLAAPLEGVFVRDHRVFVGKLERRGLGWGERLIARVVGAPEGDFRDWEAVRGWAREIAAALSAPGTR</sequence>
<proteinExistence type="predicted"/>
<dbReference type="Proteomes" id="UP000000379">
    <property type="component" value="Chromosome"/>
</dbReference>
<protein>
    <submittedName>
        <fullName evidence="2">NAD(P)H dehydrogenase (Quinone)</fullName>
    </submittedName>
</protein>
<dbReference type="AlphaFoldDB" id="D7CQB9"/>
<dbReference type="InterPro" id="IPR052200">
    <property type="entry name" value="Protoporphyrinogen_IX_DH"/>
</dbReference>
<dbReference type="GO" id="GO:0070819">
    <property type="term" value="F:menaquinone-dependent protoporphyrinogen oxidase activity"/>
    <property type="evidence" value="ECO:0007669"/>
    <property type="project" value="TreeGrafter"/>
</dbReference>
<dbReference type="eggNOG" id="COG4635">
    <property type="taxonomic scope" value="Bacteria"/>
</dbReference>
<reference evidence="2 3" key="2">
    <citation type="journal article" date="2011" name="Stand. Genomic Sci.">
        <title>Complete genome sequence of Truepera radiovictrix type strain (RQ-24).</title>
        <authorList>
            <person name="Ivanova N."/>
            <person name="Rohde C."/>
            <person name="Munk C."/>
            <person name="Nolan M."/>
            <person name="Lucas S."/>
            <person name="Del Rio T.G."/>
            <person name="Tice H."/>
            <person name="Deshpande S."/>
            <person name="Cheng J.F."/>
            <person name="Tapia R."/>
            <person name="Han C."/>
            <person name="Goodwin L."/>
            <person name="Pitluck S."/>
            <person name="Liolios K."/>
            <person name="Mavromatis K."/>
            <person name="Mikhailova N."/>
            <person name="Pati A."/>
            <person name="Chen A."/>
            <person name="Palaniappan K."/>
            <person name="Land M."/>
            <person name="Hauser L."/>
            <person name="Chang Y.J."/>
            <person name="Jeffries C.D."/>
            <person name="Brambilla E."/>
            <person name="Rohde M."/>
            <person name="Goker M."/>
            <person name="Tindall B.J."/>
            <person name="Woyke T."/>
            <person name="Bristow J."/>
            <person name="Eisen J.A."/>
            <person name="Markowitz V."/>
            <person name="Hugenholtz P."/>
            <person name="Kyrpides N.C."/>
            <person name="Klenk H.P."/>
            <person name="Lapidus A."/>
        </authorList>
    </citation>
    <scope>NUCLEOTIDE SEQUENCE [LARGE SCALE GENOMIC DNA]</scope>
    <source>
        <strain evidence="3">DSM 17093 / CIP 108686 / LMG 22925 / RQ-24</strain>
    </source>
</reference>
<gene>
    <name evidence="2" type="ordered locus">Trad_1785</name>
</gene>
<dbReference type="EMBL" id="CP002049">
    <property type="protein sequence ID" value="ADI14903.1"/>
    <property type="molecule type" value="Genomic_DNA"/>
</dbReference>
<dbReference type="InterPro" id="IPR008254">
    <property type="entry name" value="Flavodoxin/NO_synth"/>
</dbReference>
<evidence type="ECO:0000259" key="1">
    <source>
        <dbReference type="PROSITE" id="PS50902"/>
    </source>
</evidence>
<accession>D7CQB9</accession>
<dbReference type="InterPro" id="IPR026816">
    <property type="entry name" value="Flavodoxin_dom"/>
</dbReference>
<dbReference type="GO" id="GO:0010181">
    <property type="term" value="F:FMN binding"/>
    <property type="evidence" value="ECO:0007669"/>
    <property type="project" value="InterPro"/>
</dbReference>
<dbReference type="KEGG" id="tra:Trad_1785"/>
<organism evidence="2 3">
    <name type="scientific">Truepera radiovictrix (strain DSM 17093 / CIP 108686 / LMG 22925 / RQ-24)</name>
    <dbReference type="NCBI Taxonomy" id="649638"/>
    <lineage>
        <taxon>Bacteria</taxon>
        <taxon>Thermotogati</taxon>
        <taxon>Deinococcota</taxon>
        <taxon>Deinococci</taxon>
        <taxon>Trueperales</taxon>
        <taxon>Trueperaceae</taxon>
        <taxon>Truepera</taxon>
    </lineage>
</organism>
<dbReference type="PROSITE" id="PS50902">
    <property type="entry name" value="FLAVODOXIN_LIKE"/>
    <property type="match status" value="1"/>
</dbReference>
<dbReference type="GO" id="GO:0006783">
    <property type="term" value="P:heme biosynthetic process"/>
    <property type="evidence" value="ECO:0007669"/>
    <property type="project" value="TreeGrafter"/>
</dbReference>
<name>D7CQB9_TRURR</name>
<dbReference type="Pfam" id="PF12724">
    <property type="entry name" value="Flavodoxin_5"/>
    <property type="match status" value="1"/>
</dbReference>
<dbReference type="HOGENOM" id="CLU_094839_1_0_0"/>
<evidence type="ECO:0000313" key="2">
    <source>
        <dbReference type="EMBL" id="ADI14903.1"/>
    </source>
</evidence>
<dbReference type="SUPFAM" id="SSF52218">
    <property type="entry name" value="Flavoproteins"/>
    <property type="match status" value="1"/>
</dbReference>
<reference evidence="3" key="1">
    <citation type="submission" date="2010-05" db="EMBL/GenBank/DDBJ databases">
        <title>The complete genome of Truepera radiovictris DSM 17093.</title>
        <authorList>
            <consortium name="US DOE Joint Genome Institute (JGI-PGF)"/>
            <person name="Lucas S."/>
            <person name="Copeland A."/>
            <person name="Lapidus A."/>
            <person name="Glavina del Rio T."/>
            <person name="Dalin E."/>
            <person name="Tice H."/>
            <person name="Bruce D."/>
            <person name="Goodwin L."/>
            <person name="Pitluck S."/>
            <person name="Kyrpides N."/>
            <person name="Mavromatis K."/>
            <person name="Ovchinnikova G."/>
            <person name="Munk A.C."/>
            <person name="Detter J.C."/>
            <person name="Han C."/>
            <person name="Tapia R."/>
            <person name="Land M."/>
            <person name="Hauser L."/>
            <person name="Markowitz V."/>
            <person name="Cheng J.-F."/>
            <person name="Hugenholtz P."/>
            <person name="Woyke T."/>
            <person name="Wu D."/>
            <person name="Tindall B."/>
            <person name="Pomrenke H.G."/>
            <person name="Brambilla E."/>
            <person name="Klenk H.-P."/>
            <person name="Eisen J.A."/>
        </authorList>
    </citation>
    <scope>NUCLEOTIDE SEQUENCE [LARGE SCALE GENOMIC DNA]</scope>
    <source>
        <strain evidence="3">DSM 17093 / CIP 108686 / LMG 22925 / RQ-24</strain>
    </source>
</reference>
<dbReference type="InterPro" id="IPR029039">
    <property type="entry name" value="Flavoprotein-like_sf"/>
</dbReference>
<feature type="domain" description="Flavodoxin-like" evidence="1">
    <location>
        <begin position="3"/>
        <end position="157"/>
    </location>
</feature>